<dbReference type="AlphaFoldDB" id="A0A1B6QBN7"/>
<evidence type="ECO:0000256" key="1">
    <source>
        <dbReference type="SAM" id="Phobius"/>
    </source>
</evidence>
<evidence type="ECO:0000313" key="3">
    <source>
        <dbReference type="EMBL" id="KXG35338.1"/>
    </source>
</evidence>
<proteinExistence type="predicted"/>
<reference evidence="3 4" key="1">
    <citation type="journal article" date="2009" name="Nature">
        <title>The Sorghum bicolor genome and the diversification of grasses.</title>
        <authorList>
            <person name="Paterson A.H."/>
            <person name="Bowers J.E."/>
            <person name="Bruggmann R."/>
            <person name="Dubchak I."/>
            <person name="Grimwood J."/>
            <person name="Gundlach H."/>
            <person name="Haberer G."/>
            <person name="Hellsten U."/>
            <person name="Mitros T."/>
            <person name="Poliakov A."/>
            <person name="Schmutz J."/>
            <person name="Spannagl M."/>
            <person name="Tang H."/>
            <person name="Wang X."/>
            <person name="Wicker T."/>
            <person name="Bharti A.K."/>
            <person name="Chapman J."/>
            <person name="Feltus F.A."/>
            <person name="Gowik U."/>
            <person name="Grigoriev I.V."/>
            <person name="Lyons E."/>
            <person name="Maher C.A."/>
            <person name="Martis M."/>
            <person name="Narechania A."/>
            <person name="Otillar R.P."/>
            <person name="Penning B.W."/>
            <person name="Salamov A.A."/>
            <person name="Wang Y."/>
            <person name="Zhang L."/>
            <person name="Carpita N.C."/>
            <person name="Freeling M."/>
            <person name="Gingle A.R."/>
            <person name="Hash C.T."/>
            <person name="Keller B."/>
            <person name="Klein P."/>
            <person name="Kresovich S."/>
            <person name="McCann M.C."/>
            <person name="Ming R."/>
            <person name="Peterson D.G."/>
            <person name="Mehboob-ur-Rahman"/>
            <person name="Ware D."/>
            <person name="Westhoff P."/>
            <person name="Mayer K.F."/>
            <person name="Messing J."/>
            <person name="Rokhsar D.S."/>
        </authorList>
    </citation>
    <scope>NUCLEOTIDE SEQUENCE [LARGE SCALE GENOMIC DNA]</scope>
    <source>
        <strain evidence="4">cv. BTx623</strain>
    </source>
</reference>
<protein>
    <recommendedName>
        <fullName evidence="5">V-SNARE coiled-coil homology domain-containing protein</fullName>
    </recommendedName>
</protein>
<dbReference type="Gramene" id="KXG35337">
    <property type="protein sequence ID" value="KXG35337"/>
    <property type="gene ID" value="SORBI_3002G159700"/>
</dbReference>
<evidence type="ECO:0008006" key="5">
    <source>
        <dbReference type="Google" id="ProtNLM"/>
    </source>
</evidence>
<accession>A0A1B6QBN7</accession>
<dbReference type="InParanoid" id="A0A1B6QBN7"/>
<dbReference type="Gramene" id="KXG35338">
    <property type="protein sequence ID" value="KXG35338"/>
    <property type="gene ID" value="SORBI_3002G159700"/>
</dbReference>
<name>A0A1B6QBN7_SORBI</name>
<reference evidence="3" key="2">
    <citation type="submission" date="2017-02" db="EMBL/GenBank/DDBJ databases">
        <title>WGS assembly of Sorghum bicolor.</title>
        <authorList>
            <person name="Paterson A."/>
            <person name="Mullet J."/>
            <person name="Bowers J."/>
            <person name="Bruggmann R."/>
            <person name="Dubchak I."/>
            <person name="Grimwood J."/>
            <person name="Gundlach H."/>
            <person name="Haberer G."/>
            <person name="Hellsten U."/>
            <person name="Mitros T."/>
            <person name="Poliakov A."/>
            <person name="Schmutz J."/>
            <person name="Spannagl M."/>
            <person name="Tang H."/>
            <person name="Wang X."/>
            <person name="Wicker T."/>
            <person name="Bharti A."/>
            <person name="Chapman J."/>
            <person name="Feltus F."/>
            <person name="Gowik U."/>
            <person name="Grigoriev I."/>
            <person name="Lyons E."/>
            <person name="Maher C."/>
            <person name="Martis M."/>
            <person name="Narechania A."/>
            <person name="Otillar R."/>
            <person name="Penning B."/>
            <person name="Salamov A."/>
            <person name="Wang Y."/>
            <person name="Zhang L."/>
            <person name="Carpita N."/>
            <person name="Freeling M."/>
            <person name="Gingle A."/>
            <person name="Hash C."/>
            <person name="Keller B."/>
            <person name="Klein P."/>
            <person name="Kresovich S."/>
            <person name="Mccann M."/>
            <person name="Ming R."/>
            <person name="Peterson D."/>
            <person name="Rahman M."/>
            <person name="Ware D."/>
            <person name="Westhoff P."/>
            <person name="Mayer K."/>
            <person name="Messing J."/>
            <person name="Sims D."/>
            <person name="Jenkins J."/>
            <person name="Shu S."/>
            <person name="Rokhsar D."/>
        </authorList>
    </citation>
    <scope>NUCLEOTIDE SEQUENCE</scope>
</reference>
<evidence type="ECO:0000313" key="4">
    <source>
        <dbReference type="Proteomes" id="UP000000768"/>
    </source>
</evidence>
<organism evidence="3 4">
    <name type="scientific">Sorghum bicolor</name>
    <name type="common">Sorghum</name>
    <name type="synonym">Sorghum vulgare</name>
    <dbReference type="NCBI Taxonomy" id="4558"/>
    <lineage>
        <taxon>Eukaryota</taxon>
        <taxon>Viridiplantae</taxon>
        <taxon>Streptophyta</taxon>
        <taxon>Embryophyta</taxon>
        <taxon>Tracheophyta</taxon>
        <taxon>Spermatophyta</taxon>
        <taxon>Magnoliopsida</taxon>
        <taxon>Liliopsida</taxon>
        <taxon>Poales</taxon>
        <taxon>Poaceae</taxon>
        <taxon>PACMAD clade</taxon>
        <taxon>Panicoideae</taxon>
        <taxon>Andropogonodae</taxon>
        <taxon>Andropogoneae</taxon>
        <taxon>Sorghinae</taxon>
        <taxon>Sorghum</taxon>
    </lineage>
</organism>
<keyword evidence="1" id="KW-0472">Membrane</keyword>
<dbReference type="EMBL" id="CM000761">
    <property type="protein sequence ID" value="KXG35337.1"/>
    <property type="molecule type" value="Genomic_DNA"/>
</dbReference>
<evidence type="ECO:0000256" key="2">
    <source>
        <dbReference type="SAM" id="SignalP"/>
    </source>
</evidence>
<keyword evidence="1" id="KW-0812">Transmembrane</keyword>
<dbReference type="EMBL" id="CM000761">
    <property type="protein sequence ID" value="KXG35338.1"/>
    <property type="molecule type" value="Genomic_DNA"/>
</dbReference>
<keyword evidence="2" id="KW-0732">Signal</keyword>
<keyword evidence="4" id="KW-1185">Reference proteome</keyword>
<feature type="signal peptide" evidence="2">
    <location>
        <begin position="1"/>
        <end position="17"/>
    </location>
</feature>
<keyword evidence="1" id="KW-1133">Transmembrane helix</keyword>
<dbReference type="Proteomes" id="UP000000768">
    <property type="component" value="Chromosome 2"/>
</dbReference>
<reference evidence="4" key="3">
    <citation type="journal article" date="2018" name="Plant J.">
        <title>The Sorghum bicolor reference genome: improved assembly, gene annotations, a transcriptome atlas, and signatures of genome organization.</title>
        <authorList>
            <person name="McCormick R.F."/>
            <person name="Truong S.K."/>
            <person name="Sreedasyam A."/>
            <person name="Jenkins J."/>
            <person name="Shu S."/>
            <person name="Sims D."/>
            <person name="Kennedy M."/>
            <person name="Amirebrahimi M."/>
            <person name="Weers B.D."/>
            <person name="McKinley B."/>
            <person name="Mattison A."/>
            <person name="Morishige D.T."/>
            <person name="Grimwood J."/>
            <person name="Schmutz J."/>
            <person name="Mullet J.E."/>
        </authorList>
    </citation>
    <scope>NUCLEOTIDE SEQUENCE [LARGE SCALE GENOMIC DNA]</scope>
    <source>
        <strain evidence="4">cv. BTx623</strain>
    </source>
</reference>
<sequence>MALRSLLLLRIQGVVLPSTKGPRTGLLSGLSPAAATTRFMGTKSQCEHRFPTTIAEAEQRMTQLRDSIKAMQQETIKDQQKLREELTEFDKNIRREFAEVSSSADKARKVGSAFVAAVLGTPLLLIFMSKYQPTD</sequence>
<feature type="chain" id="PRO_5010943373" description="V-SNARE coiled-coil homology domain-containing protein" evidence="2">
    <location>
        <begin position="18"/>
        <end position="135"/>
    </location>
</feature>
<gene>
    <name evidence="3" type="ORF">SORBI_3002G159700</name>
</gene>
<feature type="transmembrane region" description="Helical" evidence="1">
    <location>
        <begin position="110"/>
        <end position="129"/>
    </location>
</feature>